<evidence type="ECO:0000313" key="3">
    <source>
        <dbReference type="Proteomes" id="UP000267821"/>
    </source>
</evidence>
<feature type="compositionally biased region" description="Polar residues" evidence="1">
    <location>
        <begin position="7"/>
        <end position="40"/>
    </location>
</feature>
<dbReference type="AlphaFoldDB" id="A0A3N4LX07"/>
<name>A0A3N4LX07_9PEZI</name>
<accession>A0A3N4LX07</accession>
<organism evidence="2 3">
    <name type="scientific">Terfezia boudieri ATCC MYA-4762</name>
    <dbReference type="NCBI Taxonomy" id="1051890"/>
    <lineage>
        <taxon>Eukaryota</taxon>
        <taxon>Fungi</taxon>
        <taxon>Dikarya</taxon>
        <taxon>Ascomycota</taxon>
        <taxon>Pezizomycotina</taxon>
        <taxon>Pezizomycetes</taxon>
        <taxon>Pezizales</taxon>
        <taxon>Pezizaceae</taxon>
        <taxon>Terfezia</taxon>
    </lineage>
</organism>
<evidence type="ECO:0000256" key="1">
    <source>
        <dbReference type="SAM" id="MobiDB-lite"/>
    </source>
</evidence>
<dbReference type="InParanoid" id="A0A3N4LX07"/>
<keyword evidence="3" id="KW-1185">Reference proteome</keyword>
<gene>
    <name evidence="2" type="ORF">L211DRAFT_331642</name>
</gene>
<dbReference type="Proteomes" id="UP000267821">
    <property type="component" value="Unassembled WGS sequence"/>
</dbReference>
<reference evidence="2 3" key="1">
    <citation type="journal article" date="2018" name="Nat. Ecol. Evol.">
        <title>Pezizomycetes genomes reveal the molecular basis of ectomycorrhizal truffle lifestyle.</title>
        <authorList>
            <person name="Murat C."/>
            <person name="Payen T."/>
            <person name="Noel B."/>
            <person name="Kuo A."/>
            <person name="Morin E."/>
            <person name="Chen J."/>
            <person name="Kohler A."/>
            <person name="Krizsan K."/>
            <person name="Balestrini R."/>
            <person name="Da Silva C."/>
            <person name="Montanini B."/>
            <person name="Hainaut M."/>
            <person name="Levati E."/>
            <person name="Barry K.W."/>
            <person name="Belfiori B."/>
            <person name="Cichocki N."/>
            <person name="Clum A."/>
            <person name="Dockter R.B."/>
            <person name="Fauchery L."/>
            <person name="Guy J."/>
            <person name="Iotti M."/>
            <person name="Le Tacon F."/>
            <person name="Lindquist E.A."/>
            <person name="Lipzen A."/>
            <person name="Malagnac F."/>
            <person name="Mello A."/>
            <person name="Molinier V."/>
            <person name="Miyauchi S."/>
            <person name="Poulain J."/>
            <person name="Riccioni C."/>
            <person name="Rubini A."/>
            <person name="Sitrit Y."/>
            <person name="Splivallo R."/>
            <person name="Traeger S."/>
            <person name="Wang M."/>
            <person name="Zifcakova L."/>
            <person name="Wipf D."/>
            <person name="Zambonelli A."/>
            <person name="Paolocci F."/>
            <person name="Nowrousian M."/>
            <person name="Ottonello S."/>
            <person name="Baldrian P."/>
            <person name="Spatafora J.W."/>
            <person name="Henrissat B."/>
            <person name="Nagy L.G."/>
            <person name="Aury J.M."/>
            <person name="Wincker P."/>
            <person name="Grigoriev I.V."/>
            <person name="Bonfante P."/>
            <person name="Martin F.M."/>
        </authorList>
    </citation>
    <scope>NUCLEOTIDE SEQUENCE [LARGE SCALE GENOMIC DNA]</scope>
    <source>
        <strain evidence="2 3">ATCC MYA-4762</strain>
    </source>
</reference>
<sequence length="140" mass="15670">MPALLVMSSSYFRPPKNTTSIETRSTTQAPPQAQTMSSDNKVPKPSSLARIGALKEDSTDSTSIIKEIQKVVDNKQHNKETVLTLIEKLNDIQKQGKLALTMLEGLSLEVGEDHKSLETMLDKLDENMKSIKESWKKEKK</sequence>
<evidence type="ECO:0000313" key="2">
    <source>
        <dbReference type="EMBL" id="RPB22585.1"/>
    </source>
</evidence>
<dbReference type="EMBL" id="ML121551">
    <property type="protein sequence ID" value="RPB22585.1"/>
    <property type="molecule type" value="Genomic_DNA"/>
</dbReference>
<proteinExistence type="predicted"/>
<feature type="region of interest" description="Disordered" evidence="1">
    <location>
        <begin position="1"/>
        <end position="46"/>
    </location>
</feature>
<protein>
    <submittedName>
        <fullName evidence="2">Uncharacterized protein</fullName>
    </submittedName>
</protein>